<comment type="caution">
    <text evidence="11">The sequence shown here is derived from an EMBL/GenBank/DDBJ whole genome shotgun (WGS) entry which is preliminary data.</text>
</comment>
<dbReference type="PANTHER" id="PTHR43357:SF4">
    <property type="entry name" value="INNER MEMBRANE ABC TRANSPORTER PERMEASE PROTEIN YDCV"/>
    <property type="match status" value="1"/>
</dbReference>
<name>A0A8J7WRA0_9ACTN</name>
<dbReference type="GO" id="GO:0005886">
    <property type="term" value="C:plasma membrane"/>
    <property type="evidence" value="ECO:0007669"/>
    <property type="project" value="UniProtKB-SubCell"/>
</dbReference>
<feature type="transmembrane region" description="Helical" evidence="8">
    <location>
        <begin position="387"/>
        <end position="406"/>
    </location>
</feature>
<feature type="transmembrane region" description="Helical" evidence="8">
    <location>
        <begin position="36"/>
        <end position="61"/>
    </location>
</feature>
<keyword evidence="7 8" id="KW-0472">Membrane</keyword>
<dbReference type="RefSeq" id="WP_211469086.1">
    <property type="nucleotide sequence ID" value="NZ_JAGSXH010000058.1"/>
</dbReference>
<evidence type="ECO:0000256" key="4">
    <source>
        <dbReference type="ARBA" id="ARBA00022519"/>
    </source>
</evidence>
<keyword evidence="4" id="KW-0997">Cell inner membrane</keyword>
<feature type="domain" description="ABC transmembrane type-1" evidence="10">
    <location>
        <begin position="90"/>
        <end position="294"/>
    </location>
</feature>
<dbReference type="EMBL" id="JAGSXH010000058">
    <property type="protein sequence ID" value="MBS2964724.1"/>
    <property type="molecule type" value="Genomic_DNA"/>
</dbReference>
<evidence type="ECO:0000256" key="1">
    <source>
        <dbReference type="ARBA" id="ARBA00004429"/>
    </source>
</evidence>
<organism evidence="11 12">
    <name type="scientific">Actinocrinis puniceicyclus</name>
    <dbReference type="NCBI Taxonomy" id="977794"/>
    <lineage>
        <taxon>Bacteria</taxon>
        <taxon>Bacillati</taxon>
        <taxon>Actinomycetota</taxon>
        <taxon>Actinomycetes</taxon>
        <taxon>Catenulisporales</taxon>
        <taxon>Actinospicaceae</taxon>
        <taxon>Actinocrinis</taxon>
    </lineage>
</organism>
<accession>A0A8J7WRA0</accession>
<dbReference type="PROSITE" id="PS50928">
    <property type="entry name" value="ABC_TM1"/>
    <property type="match status" value="2"/>
</dbReference>
<dbReference type="Proteomes" id="UP000677913">
    <property type="component" value="Unassembled WGS sequence"/>
</dbReference>
<dbReference type="InterPro" id="IPR000515">
    <property type="entry name" value="MetI-like"/>
</dbReference>
<evidence type="ECO:0000256" key="9">
    <source>
        <dbReference type="SAM" id="MobiDB-lite"/>
    </source>
</evidence>
<comment type="similarity">
    <text evidence="8">Belongs to the binding-protein-dependent transport system permease family.</text>
</comment>
<protein>
    <submittedName>
        <fullName evidence="11">Iron ABC transporter permease</fullName>
    </submittedName>
</protein>
<proteinExistence type="inferred from homology"/>
<feature type="transmembrane region" description="Helical" evidence="8">
    <location>
        <begin position="125"/>
        <end position="145"/>
    </location>
</feature>
<gene>
    <name evidence="11" type="ORF">KGA66_16825</name>
</gene>
<feature type="transmembrane region" description="Helical" evidence="8">
    <location>
        <begin position="556"/>
        <end position="581"/>
    </location>
</feature>
<evidence type="ECO:0000256" key="6">
    <source>
        <dbReference type="ARBA" id="ARBA00022989"/>
    </source>
</evidence>
<dbReference type="GO" id="GO:0055085">
    <property type="term" value="P:transmembrane transport"/>
    <property type="evidence" value="ECO:0007669"/>
    <property type="project" value="InterPro"/>
</dbReference>
<sequence>MTAQSLEPSAPAPTVVPAPRGGLTGRRSAGGRLRAAPMAVFWALVVAILLLPIALFLLVAVSPRLFGQGGAWLTLDGFRGALSGPLLRGIGDSLLVGVASALLAAVLGGAVAWTVQRTAVPGRRVWSASMFALLLVPSYLIALGWERLLEPQGVLDLLGVPDGFARTLLYGPAGVIMVLTVKGIPFAYLAIGAGLRGLGEEFEAAVRVHGGGRAAAARTVAGLLAPALWSALAIVFAESVSDFGVAATLANDAHFPVATFALYNAVDNFPVQFPVAAAVGWVLLGMAGLALLAQSAALRGRSYRVLGGRTRPARRRALPKQAAAAAVAGMTLLVGACLGVPAFGAVSASLIDGLGSLLGSHGFTLSNYGRVLSSAALRQPLLFSTQLAAVTATVTVLLGLVVARTLTGRRSRRSARLLDLLLLAAVALPGIVFAAGYIFAYNLPLTNDLGIHLYQTTTLLVLGYVATALPPAARVLFGAAGQLQESMREAGRVHGHGPLGSWLRLTLPLLARPLLSAWSLTFGATVLELPVSQLLYPPDHPPVSVGIEKALANYDYGGGTAMQVIAILAALLVIALVWGVFRLAAPAGWRHLGRNA</sequence>
<dbReference type="CDD" id="cd06261">
    <property type="entry name" value="TM_PBP2"/>
    <property type="match status" value="2"/>
</dbReference>
<evidence type="ECO:0000313" key="11">
    <source>
        <dbReference type="EMBL" id="MBS2964724.1"/>
    </source>
</evidence>
<keyword evidence="2 8" id="KW-0813">Transport</keyword>
<dbReference type="Gene3D" id="1.10.3720.10">
    <property type="entry name" value="MetI-like"/>
    <property type="match status" value="2"/>
</dbReference>
<feature type="transmembrane region" description="Helical" evidence="8">
    <location>
        <begin position="418"/>
        <end position="439"/>
    </location>
</feature>
<evidence type="ECO:0000256" key="5">
    <source>
        <dbReference type="ARBA" id="ARBA00022692"/>
    </source>
</evidence>
<feature type="region of interest" description="Disordered" evidence="9">
    <location>
        <begin position="1"/>
        <end position="22"/>
    </location>
</feature>
<keyword evidence="3" id="KW-1003">Cell membrane</keyword>
<dbReference type="AlphaFoldDB" id="A0A8J7WRA0"/>
<dbReference type="Pfam" id="PF00528">
    <property type="entry name" value="BPD_transp_1"/>
    <property type="match status" value="1"/>
</dbReference>
<feature type="transmembrane region" description="Helical" evidence="8">
    <location>
        <begin position="514"/>
        <end position="536"/>
    </location>
</feature>
<dbReference type="PANTHER" id="PTHR43357">
    <property type="entry name" value="INNER MEMBRANE ABC TRANSPORTER PERMEASE PROTEIN YDCV"/>
    <property type="match status" value="1"/>
</dbReference>
<feature type="transmembrane region" description="Helical" evidence="8">
    <location>
        <begin position="94"/>
        <end position="113"/>
    </location>
</feature>
<feature type="transmembrane region" description="Helical" evidence="8">
    <location>
        <begin position="271"/>
        <end position="293"/>
    </location>
</feature>
<evidence type="ECO:0000259" key="10">
    <source>
        <dbReference type="PROSITE" id="PS50928"/>
    </source>
</evidence>
<evidence type="ECO:0000256" key="7">
    <source>
        <dbReference type="ARBA" id="ARBA00023136"/>
    </source>
</evidence>
<evidence type="ECO:0000256" key="2">
    <source>
        <dbReference type="ARBA" id="ARBA00022448"/>
    </source>
</evidence>
<comment type="subcellular location">
    <subcellularLocation>
        <location evidence="1">Cell inner membrane</location>
        <topology evidence="1">Multi-pass membrane protein</topology>
    </subcellularLocation>
    <subcellularLocation>
        <location evidence="8">Cell membrane</location>
        <topology evidence="8">Multi-pass membrane protein</topology>
    </subcellularLocation>
</comment>
<evidence type="ECO:0000313" key="12">
    <source>
        <dbReference type="Proteomes" id="UP000677913"/>
    </source>
</evidence>
<feature type="transmembrane region" description="Helical" evidence="8">
    <location>
        <begin position="322"/>
        <end position="351"/>
    </location>
</feature>
<dbReference type="SUPFAM" id="SSF161098">
    <property type="entry name" value="MetI-like"/>
    <property type="match status" value="2"/>
</dbReference>
<keyword evidence="5 8" id="KW-0812">Transmembrane</keyword>
<feature type="transmembrane region" description="Helical" evidence="8">
    <location>
        <begin position="169"/>
        <end position="195"/>
    </location>
</feature>
<dbReference type="InterPro" id="IPR035906">
    <property type="entry name" value="MetI-like_sf"/>
</dbReference>
<evidence type="ECO:0000256" key="8">
    <source>
        <dbReference type="RuleBase" id="RU363032"/>
    </source>
</evidence>
<feature type="domain" description="ABC transmembrane type-1" evidence="10">
    <location>
        <begin position="381"/>
        <end position="577"/>
    </location>
</feature>
<keyword evidence="6 8" id="KW-1133">Transmembrane helix</keyword>
<feature type="transmembrane region" description="Helical" evidence="8">
    <location>
        <begin position="459"/>
        <end position="477"/>
    </location>
</feature>
<keyword evidence="12" id="KW-1185">Reference proteome</keyword>
<reference evidence="11" key="1">
    <citation type="submission" date="2021-04" db="EMBL/GenBank/DDBJ databases">
        <title>Genome based classification of Actinospica acidithermotolerans sp. nov., an actinobacterium isolated from an Indonesian hot spring.</title>
        <authorList>
            <person name="Kusuma A.B."/>
            <person name="Putra K.E."/>
            <person name="Nafisah S."/>
            <person name="Loh J."/>
            <person name="Nouioui I."/>
            <person name="Goodfellow M."/>
        </authorList>
    </citation>
    <scope>NUCLEOTIDE SEQUENCE</scope>
    <source>
        <strain evidence="11">DSM 45618</strain>
    </source>
</reference>
<evidence type="ECO:0000256" key="3">
    <source>
        <dbReference type="ARBA" id="ARBA00022475"/>
    </source>
</evidence>
<feature type="transmembrane region" description="Helical" evidence="8">
    <location>
        <begin position="215"/>
        <end position="237"/>
    </location>
</feature>